<dbReference type="InterPro" id="IPR005467">
    <property type="entry name" value="His_kinase_dom"/>
</dbReference>
<evidence type="ECO:0000256" key="8">
    <source>
        <dbReference type="SAM" id="Phobius"/>
    </source>
</evidence>
<keyword evidence="6 10" id="KW-0418">Kinase</keyword>
<dbReference type="Gene3D" id="3.30.565.10">
    <property type="entry name" value="Histidine kinase-like ATPase, C-terminal domain"/>
    <property type="match status" value="1"/>
</dbReference>
<dbReference type="EC" id="2.7.13.3" evidence="2"/>
<name>A0A5N1JLW5_9BACT</name>
<evidence type="ECO:0000256" key="4">
    <source>
        <dbReference type="ARBA" id="ARBA00022679"/>
    </source>
</evidence>
<keyword evidence="4" id="KW-0808">Transferase</keyword>
<evidence type="ECO:0000256" key="2">
    <source>
        <dbReference type="ARBA" id="ARBA00012438"/>
    </source>
</evidence>
<evidence type="ECO:0000256" key="7">
    <source>
        <dbReference type="ARBA" id="ARBA00022989"/>
    </source>
</evidence>
<dbReference type="InterPro" id="IPR003661">
    <property type="entry name" value="HisK_dim/P_dom"/>
</dbReference>
<feature type="domain" description="Histidine kinase" evidence="9">
    <location>
        <begin position="227"/>
        <end position="427"/>
    </location>
</feature>
<dbReference type="Proteomes" id="UP000326344">
    <property type="component" value="Unassembled WGS sequence"/>
</dbReference>
<dbReference type="InterPro" id="IPR003594">
    <property type="entry name" value="HATPase_dom"/>
</dbReference>
<comment type="catalytic activity">
    <reaction evidence="1">
        <text>ATP + protein L-histidine = ADP + protein N-phospho-L-histidine.</text>
        <dbReference type="EC" id="2.7.13.3"/>
    </reaction>
</comment>
<keyword evidence="5 8" id="KW-0812">Transmembrane</keyword>
<feature type="transmembrane region" description="Helical" evidence="8">
    <location>
        <begin position="15"/>
        <end position="38"/>
    </location>
</feature>
<organism evidence="10 11">
    <name type="scientific">Larkinella humicola</name>
    <dbReference type="NCBI Taxonomy" id="2607654"/>
    <lineage>
        <taxon>Bacteria</taxon>
        <taxon>Pseudomonadati</taxon>
        <taxon>Bacteroidota</taxon>
        <taxon>Cytophagia</taxon>
        <taxon>Cytophagales</taxon>
        <taxon>Spirosomataceae</taxon>
        <taxon>Larkinella</taxon>
    </lineage>
</organism>
<dbReference type="Gene3D" id="1.10.287.130">
    <property type="match status" value="1"/>
</dbReference>
<accession>A0A5N1JLW5</accession>
<dbReference type="Pfam" id="PF00512">
    <property type="entry name" value="HisKA"/>
    <property type="match status" value="1"/>
</dbReference>
<protein>
    <recommendedName>
        <fullName evidence="2">histidine kinase</fullName>
        <ecNumber evidence="2">2.7.13.3</ecNumber>
    </recommendedName>
</protein>
<dbReference type="Pfam" id="PF02518">
    <property type="entry name" value="HATPase_c"/>
    <property type="match status" value="1"/>
</dbReference>
<dbReference type="SUPFAM" id="SSF55874">
    <property type="entry name" value="ATPase domain of HSP90 chaperone/DNA topoisomerase II/histidine kinase"/>
    <property type="match status" value="1"/>
</dbReference>
<dbReference type="InterPro" id="IPR050428">
    <property type="entry name" value="TCS_sensor_his_kinase"/>
</dbReference>
<evidence type="ECO:0000259" key="9">
    <source>
        <dbReference type="PROSITE" id="PS50109"/>
    </source>
</evidence>
<dbReference type="AlphaFoldDB" id="A0A5N1JLW5"/>
<evidence type="ECO:0000313" key="10">
    <source>
        <dbReference type="EMBL" id="KAA9356526.1"/>
    </source>
</evidence>
<dbReference type="InterPro" id="IPR036890">
    <property type="entry name" value="HATPase_C_sf"/>
</dbReference>
<keyword evidence="7 8" id="KW-1133">Transmembrane helix</keyword>
<keyword evidence="11" id="KW-1185">Reference proteome</keyword>
<dbReference type="EMBL" id="VTWS01000001">
    <property type="protein sequence ID" value="KAA9356526.1"/>
    <property type="molecule type" value="Genomic_DNA"/>
</dbReference>
<dbReference type="PANTHER" id="PTHR45436:SF5">
    <property type="entry name" value="SENSOR HISTIDINE KINASE TRCS"/>
    <property type="match status" value="1"/>
</dbReference>
<dbReference type="PROSITE" id="PS50109">
    <property type="entry name" value="HIS_KIN"/>
    <property type="match status" value="1"/>
</dbReference>
<keyword evidence="3" id="KW-0597">Phosphoprotein</keyword>
<gene>
    <name evidence="10" type="ORF">F0P93_01880</name>
</gene>
<dbReference type="CDD" id="cd00082">
    <property type="entry name" value="HisKA"/>
    <property type="match status" value="1"/>
</dbReference>
<comment type="caution">
    <text evidence="10">The sequence shown here is derived from an EMBL/GenBank/DDBJ whole genome shotgun (WGS) entry which is preliminary data.</text>
</comment>
<keyword evidence="8" id="KW-0472">Membrane</keyword>
<sequence>MGGMKKLMNRTLKPILIYALVVSVVSIPVYFLIIDFIWVRELDKHHYAIRRKIETRVNSLHLPDSTIWQTVAILNQTEPGFVLTAVGQTGDDRVYSIIRFDRFMQDREQFRCLVTYIRINGKPYRLLIETNMEEIDETILAIAAVTLFFFLVLLSGLIFLNRRMSLKLWQPFYAALQKLKQFNLQEEHRISFENTDTVEFKELNESLTKVLESNIAVYRQQKEFAENASHELQTPLAIVQSKLDVLLQSPDLTARQAEQIEVANRALSRVSRINKNLLLLAKLENLQFAEQEPVDLSTLLSDHIGLLSDYLEVKSLVVDSHIQPGIGVEGNRILIEILLTNLLLNAIRHTDVCGKIDVKLSANGLTVSNSGRVALHRENLFKRFSSGSFETPGSGLGLALVKEIGNRYGWKITYDFTAGQHVFRLTF</sequence>
<dbReference type="InterPro" id="IPR036097">
    <property type="entry name" value="HisK_dim/P_sf"/>
</dbReference>
<reference evidence="10 11" key="1">
    <citation type="submission" date="2019-09" db="EMBL/GenBank/DDBJ databases">
        <title>Genome Sequence of Larkinella sp MA1.</title>
        <authorList>
            <person name="Srinivasan S."/>
        </authorList>
    </citation>
    <scope>NUCLEOTIDE SEQUENCE [LARGE SCALE GENOMIC DNA]</scope>
    <source>
        <strain evidence="10 11">MA1</strain>
    </source>
</reference>
<dbReference type="SMART" id="SM00388">
    <property type="entry name" value="HisKA"/>
    <property type="match status" value="1"/>
</dbReference>
<evidence type="ECO:0000256" key="3">
    <source>
        <dbReference type="ARBA" id="ARBA00022553"/>
    </source>
</evidence>
<dbReference type="SUPFAM" id="SSF47384">
    <property type="entry name" value="Homodimeric domain of signal transducing histidine kinase"/>
    <property type="match status" value="1"/>
</dbReference>
<dbReference type="PANTHER" id="PTHR45436">
    <property type="entry name" value="SENSOR HISTIDINE KINASE YKOH"/>
    <property type="match status" value="1"/>
</dbReference>
<evidence type="ECO:0000256" key="6">
    <source>
        <dbReference type="ARBA" id="ARBA00022777"/>
    </source>
</evidence>
<proteinExistence type="predicted"/>
<dbReference type="GO" id="GO:0000155">
    <property type="term" value="F:phosphorelay sensor kinase activity"/>
    <property type="evidence" value="ECO:0007669"/>
    <property type="project" value="InterPro"/>
</dbReference>
<dbReference type="GO" id="GO:0005886">
    <property type="term" value="C:plasma membrane"/>
    <property type="evidence" value="ECO:0007669"/>
    <property type="project" value="TreeGrafter"/>
</dbReference>
<evidence type="ECO:0000313" key="11">
    <source>
        <dbReference type="Proteomes" id="UP000326344"/>
    </source>
</evidence>
<evidence type="ECO:0000256" key="1">
    <source>
        <dbReference type="ARBA" id="ARBA00000085"/>
    </source>
</evidence>
<feature type="transmembrane region" description="Helical" evidence="8">
    <location>
        <begin position="139"/>
        <end position="160"/>
    </location>
</feature>
<evidence type="ECO:0000256" key="5">
    <source>
        <dbReference type="ARBA" id="ARBA00022692"/>
    </source>
</evidence>
<dbReference type="SMART" id="SM00387">
    <property type="entry name" value="HATPase_c"/>
    <property type="match status" value="1"/>
</dbReference>